<comment type="caution">
    <text evidence="3">The sequence shown here is derived from an EMBL/GenBank/DDBJ whole genome shotgun (WGS) entry which is preliminary data.</text>
</comment>
<feature type="domain" description="Cupin type-1" evidence="2">
    <location>
        <begin position="289"/>
        <end position="438"/>
    </location>
</feature>
<dbReference type="InterPro" id="IPR006045">
    <property type="entry name" value="Cupin_1"/>
</dbReference>
<feature type="chain" id="PRO_5042974824" description="Cupin type-1 domain-containing protein" evidence="1">
    <location>
        <begin position="26"/>
        <end position="474"/>
    </location>
</feature>
<gene>
    <name evidence="3" type="ORF">Syun_001128</name>
</gene>
<keyword evidence="1" id="KW-0732">Signal</keyword>
<dbReference type="AlphaFoldDB" id="A0AAP0LD86"/>
<feature type="signal peptide" evidence="1">
    <location>
        <begin position="1"/>
        <end position="25"/>
    </location>
</feature>
<keyword evidence="4" id="KW-1185">Reference proteome</keyword>
<dbReference type="Proteomes" id="UP001420932">
    <property type="component" value="Unassembled WGS sequence"/>
</dbReference>
<dbReference type="CDD" id="cd02244">
    <property type="entry name" value="cupin_7S_vicilin-like_N"/>
    <property type="match status" value="1"/>
</dbReference>
<proteinExistence type="predicted"/>
<protein>
    <recommendedName>
        <fullName evidence="2">Cupin type-1 domain-containing protein</fullName>
    </recommendedName>
</protein>
<evidence type="ECO:0000259" key="2">
    <source>
        <dbReference type="SMART" id="SM00835"/>
    </source>
</evidence>
<sequence length="474" mass="52739">MGCRIAELLLLVCLVLAFSSWPSMGMRNREYHDEEGVEEKEVPFEKKFLLQRKEEVVRTDAGDVRVVRGFAYHVGVESPMHIGFINMEPSSLFLPQYMDSTLTIFVRRGEARIGWIHKAKMEEKEMKTGDLYVIPAGSTFYIANIGEGERLRLICSIDNRENFGRRPFQSFFIGGGLNPTSIFAGFGPKTMATALNISIPELGEFMRQVRGPIVYANVTQTRSLFNQNHGDQRQEDGEDESAAVAVTSTWAWAWRKVLRRVSLYPTTTTTTTTTNTKKSGKTVHFPDVYNLYKRKPDFENKYGSTMSLYDNEYAPLGIPNISVYLAKLKAGAMLGPHLNPTAIEFAVVLLGSGSIEIVYPNGTTAMVATVGEDDVFWVPQYFPFCQIASRNGPFVFFGFTTASRDNKPQILVGEGSVLRTMNRDVMAMAFGVPIEEFDRVVKAQNGSVIFPSPGAAPADKDEGEGVGIRSFGDI</sequence>
<evidence type="ECO:0000313" key="3">
    <source>
        <dbReference type="EMBL" id="KAK9168988.1"/>
    </source>
</evidence>
<evidence type="ECO:0000256" key="1">
    <source>
        <dbReference type="SAM" id="SignalP"/>
    </source>
</evidence>
<dbReference type="CDD" id="cd02245">
    <property type="entry name" value="cupin_7S_vicilin-like_C"/>
    <property type="match status" value="1"/>
</dbReference>
<dbReference type="SMART" id="SM00835">
    <property type="entry name" value="Cupin_1"/>
    <property type="match status" value="2"/>
</dbReference>
<dbReference type="PANTHER" id="PTHR31189">
    <property type="entry name" value="OS03G0336100 PROTEIN-RELATED"/>
    <property type="match status" value="1"/>
</dbReference>
<dbReference type="InterPro" id="IPR011051">
    <property type="entry name" value="RmlC_Cupin_sf"/>
</dbReference>
<dbReference type="PANTHER" id="PTHR31189:SF2">
    <property type="entry name" value="RMLC-LIKE CUPINS SUPERFAMILY PROTEIN"/>
    <property type="match status" value="1"/>
</dbReference>
<organism evidence="3 4">
    <name type="scientific">Stephania yunnanensis</name>
    <dbReference type="NCBI Taxonomy" id="152371"/>
    <lineage>
        <taxon>Eukaryota</taxon>
        <taxon>Viridiplantae</taxon>
        <taxon>Streptophyta</taxon>
        <taxon>Embryophyta</taxon>
        <taxon>Tracheophyta</taxon>
        <taxon>Spermatophyta</taxon>
        <taxon>Magnoliopsida</taxon>
        <taxon>Ranunculales</taxon>
        <taxon>Menispermaceae</taxon>
        <taxon>Menispermoideae</taxon>
        <taxon>Cissampelideae</taxon>
        <taxon>Stephania</taxon>
    </lineage>
</organism>
<evidence type="ECO:0000313" key="4">
    <source>
        <dbReference type="Proteomes" id="UP001420932"/>
    </source>
</evidence>
<accession>A0AAP0LD86</accession>
<dbReference type="EMBL" id="JBBNAF010000001">
    <property type="protein sequence ID" value="KAK9168988.1"/>
    <property type="molecule type" value="Genomic_DNA"/>
</dbReference>
<reference evidence="3 4" key="1">
    <citation type="submission" date="2024-01" db="EMBL/GenBank/DDBJ databases">
        <title>Genome assemblies of Stephania.</title>
        <authorList>
            <person name="Yang L."/>
        </authorList>
    </citation>
    <scope>NUCLEOTIDE SEQUENCE [LARGE SCALE GENOMIC DNA]</scope>
    <source>
        <strain evidence="3">YNDBR</strain>
        <tissue evidence="3">Leaf</tissue>
    </source>
</reference>
<dbReference type="Pfam" id="PF00190">
    <property type="entry name" value="Cupin_1"/>
    <property type="match status" value="2"/>
</dbReference>
<dbReference type="InterPro" id="IPR050253">
    <property type="entry name" value="Seed_Storage-Functional"/>
</dbReference>
<dbReference type="InterPro" id="IPR014710">
    <property type="entry name" value="RmlC-like_jellyroll"/>
</dbReference>
<dbReference type="Gene3D" id="2.60.120.10">
    <property type="entry name" value="Jelly Rolls"/>
    <property type="match status" value="2"/>
</dbReference>
<dbReference type="SUPFAM" id="SSF51182">
    <property type="entry name" value="RmlC-like cupins"/>
    <property type="match status" value="1"/>
</dbReference>
<name>A0AAP0LD86_9MAGN</name>
<feature type="domain" description="Cupin type-1" evidence="2">
    <location>
        <begin position="48"/>
        <end position="203"/>
    </location>
</feature>